<evidence type="ECO:0000313" key="4">
    <source>
        <dbReference type="Proteomes" id="UP000662904"/>
    </source>
</evidence>
<keyword evidence="4" id="KW-1185">Reference proteome</keyword>
<dbReference type="PANTHER" id="PTHR30522">
    <property type="entry name" value="NUCLEOSIDE TRIPHOSPHATE PYROPHOSPHOHYDROLASE"/>
    <property type="match status" value="1"/>
</dbReference>
<name>A0A8A0RJ62_9FIRM</name>
<dbReference type="CDD" id="cd11529">
    <property type="entry name" value="NTP-PPase_MazG_Cterm"/>
    <property type="match status" value="1"/>
</dbReference>
<dbReference type="AlphaFoldDB" id="A0A8A0RJ62"/>
<dbReference type="InterPro" id="IPR000878">
    <property type="entry name" value="4pyrrol_Mease"/>
</dbReference>
<dbReference type="Pfam" id="PF03819">
    <property type="entry name" value="MazG"/>
    <property type="match status" value="2"/>
</dbReference>
<dbReference type="InterPro" id="IPR035996">
    <property type="entry name" value="4pyrrol_Methylase_sf"/>
</dbReference>
<dbReference type="CDD" id="cd11723">
    <property type="entry name" value="YabN_N_like"/>
    <property type="match status" value="1"/>
</dbReference>
<dbReference type="NCBIfam" id="NF007113">
    <property type="entry name" value="PRK09562.1"/>
    <property type="match status" value="1"/>
</dbReference>
<dbReference type="KEGG" id="kme:H0A61_00806"/>
<dbReference type="FunFam" id="1.10.287.1080:FF:000003">
    <property type="entry name" value="Nucleoside triphosphate pyrophosphohydrolase"/>
    <property type="match status" value="1"/>
</dbReference>
<dbReference type="PANTHER" id="PTHR30522:SF0">
    <property type="entry name" value="NUCLEOSIDE TRIPHOSPHATE PYROPHOSPHOHYDROLASE"/>
    <property type="match status" value="1"/>
</dbReference>
<feature type="domain" description="Tetrapyrrole methylase" evidence="1">
    <location>
        <begin position="5"/>
        <end position="207"/>
    </location>
</feature>
<feature type="domain" description="NTP pyrophosphohydrolase MazG-like" evidence="2">
    <location>
        <begin position="256"/>
        <end position="329"/>
    </location>
</feature>
<dbReference type="InterPro" id="IPR011551">
    <property type="entry name" value="NTP_PyrPHydrolase_MazG"/>
</dbReference>
<dbReference type="Pfam" id="PF00590">
    <property type="entry name" value="TP_methylase"/>
    <property type="match status" value="1"/>
</dbReference>
<proteinExistence type="predicted"/>
<accession>A0A8A0RJ62</accession>
<organism evidence="3 4">
    <name type="scientific">Koleobacter methoxysyntrophicus</name>
    <dbReference type="NCBI Taxonomy" id="2751313"/>
    <lineage>
        <taxon>Bacteria</taxon>
        <taxon>Bacillati</taxon>
        <taxon>Bacillota</taxon>
        <taxon>Clostridia</taxon>
        <taxon>Koleobacterales</taxon>
        <taxon>Koleobacteraceae</taxon>
        <taxon>Koleobacter</taxon>
    </lineage>
</organism>
<dbReference type="EC" id="3.6.1.1" evidence="3"/>
<protein>
    <submittedName>
        <fullName evidence="3">Nucleoside triphosphate pyrophosphohydrolase/pyrophosphatase MazG</fullName>
        <ecNumber evidence="3">3.6.1.1</ecNumber>
    </submittedName>
</protein>
<dbReference type="CDD" id="cd11528">
    <property type="entry name" value="NTP-PPase_MazG_Nterm"/>
    <property type="match status" value="1"/>
</dbReference>
<dbReference type="GO" id="GO:0004427">
    <property type="term" value="F:inorganic diphosphate phosphatase activity"/>
    <property type="evidence" value="ECO:0007669"/>
    <property type="project" value="UniProtKB-EC"/>
</dbReference>
<dbReference type="GO" id="GO:0006950">
    <property type="term" value="P:response to stress"/>
    <property type="evidence" value="ECO:0007669"/>
    <property type="project" value="UniProtKB-ARBA"/>
</dbReference>
<dbReference type="InterPro" id="IPR048015">
    <property type="entry name" value="NTP-PPase_MazG-like_N"/>
</dbReference>
<dbReference type="GO" id="GO:0047429">
    <property type="term" value="F:nucleoside triphosphate diphosphatase activity"/>
    <property type="evidence" value="ECO:0007669"/>
    <property type="project" value="InterPro"/>
</dbReference>
<dbReference type="SUPFAM" id="SSF53790">
    <property type="entry name" value="Tetrapyrrole methylase"/>
    <property type="match status" value="1"/>
</dbReference>
<dbReference type="GO" id="GO:0006203">
    <property type="term" value="P:dGTP catabolic process"/>
    <property type="evidence" value="ECO:0007669"/>
    <property type="project" value="TreeGrafter"/>
</dbReference>
<dbReference type="RefSeq" id="WP_206708690.1">
    <property type="nucleotide sequence ID" value="NZ_CP059066.1"/>
</dbReference>
<dbReference type="GO" id="GO:0008168">
    <property type="term" value="F:methyltransferase activity"/>
    <property type="evidence" value="ECO:0007669"/>
    <property type="project" value="InterPro"/>
</dbReference>
<dbReference type="InterPro" id="IPR048011">
    <property type="entry name" value="NTP-PPase_MazG-like_C"/>
</dbReference>
<sequence length="492" mass="56641">MKIDVVGLGPGSREHLTLLTIEKMKEGDRVFLRTAKHPVVNELKALGIQEFESFDYLYEKKQTFDEVYSSIVDKLLSETEKYRKIVYAVPGNPFVAETSVEVLIQRGREMGVEINVFPALSFLDAVFTSLGLDPNKGLYVLDALTLDAGKIDTRCHNLIIQVYDRLTASQVKLLLMEFYPHDFGITLIRGAGIEGLEKIEKIPLFELDRKGWIDHLTSLYIPPAPLKNKVRFNIKDLEEIMDVLRGEKGCPWDLKQTHHSLKPFLIEETYEVLEMIDEGDMVRLCEELGDLLLQIVFHARIGKEKGEFEMADVITKVSEKMIRRHTHIFGHVKADTPDEVLKNWEEIKRNEKGIQRYTDSLKAIPKNLPALMRAYKVQEKAAMVGFDWERVEDAEKKVFEEIEELKDVYKSGDRGKIKEEMGDVLFAVVNVARFLDVDPEEALRGTIEKFIERFSYIEECARKANKDLKDMPLEEMDGLWNQIKSLGLKDKK</sequence>
<dbReference type="GO" id="GO:0046081">
    <property type="term" value="P:dUTP catabolic process"/>
    <property type="evidence" value="ECO:0007669"/>
    <property type="project" value="TreeGrafter"/>
</dbReference>
<dbReference type="GO" id="GO:0046076">
    <property type="term" value="P:dTTP catabolic process"/>
    <property type="evidence" value="ECO:0007669"/>
    <property type="project" value="TreeGrafter"/>
</dbReference>
<dbReference type="GO" id="GO:0046052">
    <property type="term" value="P:UTP catabolic process"/>
    <property type="evidence" value="ECO:0007669"/>
    <property type="project" value="TreeGrafter"/>
</dbReference>
<dbReference type="InterPro" id="IPR024180">
    <property type="entry name" value="Tetrapyrrole_Mease/MazG_pred"/>
</dbReference>
<feature type="domain" description="NTP pyrophosphohydrolase MazG-like" evidence="2">
    <location>
        <begin position="396"/>
        <end position="453"/>
    </location>
</feature>
<dbReference type="InterPro" id="IPR014777">
    <property type="entry name" value="4pyrrole_Mease_sub1"/>
</dbReference>
<dbReference type="FunFam" id="1.10.287.1080:FF:000001">
    <property type="entry name" value="Nucleoside triphosphate pyrophosphohydrolase"/>
    <property type="match status" value="1"/>
</dbReference>
<evidence type="ECO:0000259" key="2">
    <source>
        <dbReference type="Pfam" id="PF03819"/>
    </source>
</evidence>
<gene>
    <name evidence="3" type="primary">mazG</name>
    <name evidence="3" type="ORF">H0A61_00806</name>
</gene>
<dbReference type="PIRSF" id="PIRSF002845">
    <property type="entry name" value="Ttrprl_mtas_MazG"/>
    <property type="match status" value="1"/>
</dbReference>
<dbReference type="Proteomes" id="UP000662904">
    <property type="component" value="Chromosome"/>
</dbReference>
<dbReference type="SUPFAM" id="SSF101386">
    <property type="entry name" value="all-alpha NTP pyrophosphatases"/>
    <property type="match status" value="2"/>
</dbReference>
<dbReference type="Gene3D" id="1.10.287.1080">
    <property type="entry name" value="MazG-like"/>
    <property type="match status" value="2"/>
</dbReference>
<keyword evidence="3" id="KW-0378">Hydrolase</keyword>
<dbReference type="InterPro" id="IPR004518">
    <property type="entry name" value="MazG-like_dom"/>
</dbReference>
<dbReference type="GO" id="GO:0046047">
    <property type="term" value="P:TTP catabolic process"/>
    <property type="evidence" value="ECO:0007669"/>
    <property type="project" value="TreeGrafter"/>
</dbReference>
<dbReference type="GO" id="GO:0046061">
    <property type="term" value="P:dATP catabolic process"/>
    <property type="evidence" value="ECO:0007669"/>
    <property type="project" value="TreeGrafter"/>
</dbReference>
<dbReference type="NCBIfam" id="TIGR00444">
    <property type="entry name" value="mazG"/>
    <property type="match status" value="1"/>
</dbReference>
<dbReference type="Gene3D" id="3.40.1010.10">
    <property type="entry name" value="Cobalt-precorrin-4 Transmethylase, Domain 1"/>
    <property type="match status" value="1"/>
</dbReference>
<evidence type="ECO:0000259" key="1">
    <source>
        <dbReference type="Pfam" id="PF00590"/>
    </source>
</evidence>
<dbReference type="EMBL" id="CP059066">
    <property type="protein sequence ID" value="QSQ08481.1"/>
    <property type="molecule type" value="Genomic_DNA"/>
</dbReference>
<dbReference type="InterPro" id="IPR035013">
    <property type="entry name" value="YabN_N"/>
</dbReference>
<reference evidence="3" key="1">
    <citation type="submission" date="2020-07" db="EMBL/GenBank/DDBJ databases">
        <title>Koleobacter methoxysyntrophicus gen. nov., sp. nov., a novel anaerobic bacterium isolated from deep subsurface oil field and proposal of Koleobacterales ord. nov. in the phylum Firmicutes.</title>
        <authorList>
            <person name="Sakamoto S."/>
            <person name="Tamaki H."/>
        </authorList>
    </citation>
    <scope>NUCLEOTIDE SEQUENCE</scope>
    <source>
        <strain evidence="3">NRmbB1</strain>
    </source>
</reference>
<evidence type="ECO:0000313" key="3">
    <source>
        <dbReference type="EMBL" id="QSQ08481.1"/>
    </source>
</evidence>